<sequence>MPRGEKYPAIMNMIEKYEYKYKKPMNFQMLIDYIQEAIGISRKTAREYADDLVKMNYITVDQNSIVTRSFNG</sequence>
<comment type="caution">
    <text evidence="1">The sequence shown here is derived from an EMBL/GenBank/DDBJ whole genome shotgun (WGS) entry which is preliminary data.</text>
</comment>
<dbReference type="AlphaFoldDB" id="A0A0F9C7J4"/>
<dbReference type="EMBL" id="LAZR01034421">
    <property type="protein sequence ID" value="KKL45343.1"/>
    <property type="molecule type" value="Genomic_DNA"/>
</dbReference>
<evidence type="ECO:0000313" key="1">
    <source>
        <dbReference type="EMBL" id="KKL45343.1"/>
    </source>
</evidence>
<reference evidence="1" key="1">
    <citation type="journal article" date="2015" name="Nature">
        <title>Complex archaea that bridge the gap between prokaryotes and eukaryotes.</title>
        <authorList>
            <person name="Spang A."/>
            <person name="Saw J.H."/>
            <person name="Jorgensen S.L."/>
            <person name="Zaremba-Niedzwiedzka K."/>
            <person name="Martijn J."/>
            <person name="Lind A.E."/>
            <person name="van Eijk R."/>
            <person name="Schleper C."/>
            <person name="Guy L."/>
            <person name="Ettema T.J."/>
        </authorList>
    </citation>
    <scope>NUCLEOTIDE SEQUENCE</scope>
</reference>
<gene>
    <name evidence="1" type="ORF">LCGC14_2356610</name>
</gene>
<proteinExistence type="predicted"/>
<organism evidence="1">
    <name type="scientific">marine sediment metagenome</name>
    <dbReference type="NCBI Taxonomy" id="412755"/>
    <lineage>
        <taxon>unclassified sequences</taxon>
        <taxon>metagenomes</taxon>
        <taxon>ecological metagenomes</taxon>
    </lineage>
</organism>
<protein>
    <submittedName>
        <fullName evidence="1">Uncharacterized protein</fullName>
    </submittedName>
</protein>
<accession>A0A0F9C7J4</accession>
<name>A0A0F9C7J4_9ZZZZ</name>